<name>A0ABP7WUN7_9ACTN</name>
<keyword evidence="3 6" id="KW-0812">Transmembrane</keyword>
<accession>A0ABP7WUN7</accession>
<keyword evidence="2" id="KW-1003">Cell membrane</keyword>
<dbReference type="InterPro" id="IPR008457">
    <property type="entry name" value="Cu-R_CopD_dom"/>
</dbReference>
<protein>
    <submittedName>
        <fullName evidence="8">Cytochrome c oxidase assembly protein</fullName>
    </submittedName>
</protein>
<feature type="transmembrane region" description="Helical" evidence="6">
    <location>
        <begin position="141"/>
        <end position="159"/>
    </location>
</feature>
<keyword evidence="5 6" id="KW-0472">Membrane</keyword>
<dbReference type="Pfam" id="PF09678">
    <property type="entry name" value="Caa3_CtaG"/>
    <property type="match status" value="1"/>
</dbReference>
<feature type="transmembrane region" description="Helical" evidence="6">
    <location>
        <begin position="431"/>
        <end position="454"/>
    </location>
</feature>
<evidence type="ECO:0000256" key="6">
    <source>
        <dbReference type="SAM" id="Phobius"/>
    </source>
</evidence>
<feature type="transmembrane region" description="Helical" evidence="6">
    <location>
        <begin position="474"/>
        <end position="493"/>
    </location>
</feature>
<evidence type="ECO:0000256" key="2">
    <source>
        <dbReference type="ARBA" id="ARBA00022475"/>
    </source>
</evidence>
<dbReference type="InterPro" id="IPR019108">
    <property type="entry name" value="Caa3_assmbl_CtaG-rel"/>
</dbReference>
<comment type="caution">
    <text evidence="8">The sequence shown here is derived from an EMBL/GenBank/DDBJ whole genome shotgun (WGS) entry which is preliminary data.</text>
</comment>
<dbReference type="EMBL" id="BAAAZG010000055">
    <property type="protein sequence ID" value="GAA4097260.1"/>
    <property type="molecule type" value="Genomic_DNA"/>
</dbReference>
<feature type="transmembrane region" description="Helical" evidence="6">
    <location>
        <begin position="505"/>
        <end position="523"/>
    </location>
</feature>
<sequence length="627" mass="64526">MASPGPAAVGPAQAGLGAVAAALVVLAVVVRFGGSMSEQAAPGLTQAGAFTKGALALSELAMNAAGTLTVGWLLLAAVLLPAASGHLERCLRAASLSALAWTLATLAVVAFSVGDLFGVPAGHVTGNLLATFLLDLPQGRALAAVAVAAATVAVTAPLARTPQAAGYPLVLALAGLLPPIFTGHAADASFHALAVYSLAAHVLGAAVWAGGLVALAVVARWDGEHAAEAVARYSAVALVCFAAVAVSGAVNAWIRLGGFDVGSRYGTLVAAKIAVLAALAGFGWWHRRASIPRLRSRRDTGTFLRVGAVEITVMAAAMALATGLSRTPPPEPVSDTLDPVELRLGFPLPGPPSVSAYALDWWADPLFGTLVVLGGVLYGAAVVRLRGRGGAWPLTRVVAWYAGLTIVLVATSSGLARYSMVLFSAHLVQHLVVTLLAPVMLWLGAPVALALRALPEGRPRELLDAAAHSRGARLLAHPVVAPALFVATLYGFYFTSLFESSLRNHAIHSLAMAVFLAAGYCYLRAVASPGRCLRGMALLAASLPFHAGFALRLTGSDDAFAAGWFTRLGRPWGVSPLDDQRSGGEIVWTLGVTATLLFLAVLAYRHLRARSRPAAPGPGRASPTRRE</sequence>
<reference evidence="9" key="1">
    <citation type="journal article" date="2019" name="Int. J. Syst. Evol. Microbiol.">
        <title>The Global Catalogue of Microorganisms (GCM) 10K type strain sequencing project: providing services to taxonomists for standard genome sequencing and annotation.</title>
        <authorList>
            <consortium name="The Broad Institute Genomics Platform"/>
            <consortium name="The Broad Institute Genome Sequencing Center for Infectious Disease"/>
            <person name="Wu L."/>
            <person name="Ma J."/>
        </authorList>
    </citation>
    <scope>NUCLEOTIDE SEQUENCE [LARGE SCALE GENOMIC DNA]</scope>
    <source>
        <strain evidence="9">JCM 16702</strain>
    </source>
</reference>
<feature type="transmembrane region" description="Helical" evidence="6">
    <location>
        <begin position="586"/>
        <end position="604"/>
    </location>
</feature>
<feature type="transmembrane region" description="Helical" evidence="6">
    <location>
        <begin position="535"/>
        <end position="555"/>
    </location>
</feature>
<evidence type="ECO:0000313" key="8">
    <source>
        <dbReference type="EMBL" id="GAA4097260.1"/>
    </source>
</evidence>
<feature type="transmembrane region" description="Helical" evidence="6">
    <location>
        <begin position="63"/>
        <end position="84"/>
    </location>
</feature>
<gene>
    <name evidence="8" type="ORF">GCM10022214_71600</name>
</gene>
<evidence type="ECO:0000256" key="1">
    <source>
        <dbReference type="ARBA" id="ARBA00004651"/>
    </source>
</evidence>
<dbReference type="PANTHER" id="PTHR34820:SF4">
    <property type="entry name" value="INNER MEMBRANE PROTEIN YEBZ"/>
    <property type="match status" value="1"/>
</dbReference>
<feature type="transmembrane region" description="Helical" evidence="6">
    <location>
        <begin position="96"/>
        <end position="121"/>
    </location>
</feature>
<feature type="transmembrane region" description="Helical" evidence="6">
    <location>
        <begin position="397"/>
        <end position="419"/>
    </location>
</feature>
<evidence type="ECO:0000256" key="3">
    <source>
        <dbReference type="ARBA" id="ARBA00022692"/>
    </source>
</evidence>
<feature type="transmembrane region" description="Helical" evidence="6">
    <location>
        <begin position="198"/>
        <end position="218"/>
    </location>
</feature>
<dbReference type="Proteomes" id="UP001500683">
    <property type="component" value="Unassembled WGS sequence"/>
</dbReference>
<evidence type="ECO:0000256" key="4">
    <source>
        <dbReference type="ARBA" id="ARBA00022989"/>
    </source>
</evidence>
<evidence type="ECO:0000256" key="5">
    <source>
        <dbReference type="ARBA" id="ARBA00023136"/>
    </source>
</evidence>
<feature type="transmembrane region" description="Helical" evidence="6">
    <location>
        <begin position="366"/>
        <end position="385"/>
    </location>
</feature>
<feature type="transmembrane region" description="Helical" evidence="6">
    <location>
        <begin position="306"/>
        <end position="324"/>
    </location>
</feature>
<keyword evidence="9" id="KW-1185">Reference proteome</keyword>
<organism evidence="8 9">
    <name type="scientific">Actinomadura miaoliensis</name>
    <dbReference type="NCBI Taxonomy" id="430685"/>
    <lineage>
        <taxon>Bacteria</taxon>
        <taxon>Bacillati</taxon>
        <taxon>Actinomycetota</taxon>
        <taxon>Actinomycetes</taxon>
        <taxon>Streptosporangiales</taxon>
        <taxon>Thermomonosporaceae</taxon>
        <taxon>Actinomadura</taxon>
    </lineage>
</organism>
<proteinExistence type="predicted"/>
<feature type="domain" description="Copper resistance protein D" evidence="7">
    <location>
        <begin position="228"/>
        <end position="323"/>
    </location>
</feature>
<evidence type="ECO:0000259" key="7">
    <source>
        <dbReference type="Pfam" id="PF05425"/>
    </source>
</evidence>
<dbReference type="InterPro" id="IPR032694">
    <property type="entry name" value="CopC/D"/>
</dbReference>
<keyword evidence="4 6" id="KW-1133">Transmembrane helix</keyword>
<dbReference type="Pfam" id="PF05425">
    <property type="entry name" value="CopD"/>
    <property type="match status" value="1"/>
</dbReference>
<feature type="transmembrane region" description="Helical" evidence="6">
    <location>
        <begin position="166"/>
        <end position="186"/>
    </location>
</feature>
<dbReference type="PANTHER" id="PTHR34820">
    <property type="entry name" value="INNER MEMBRANE PROTEIN YEBZ"/>
    <property type="match status" value="1"/>
</dbReference>
<evidence type="ECO:0000313" key="9">
    <source>
        <dbReference type="Proteomes" id="UP001500683"/>
    </source>
</evidence>
<feature type="transmembrane region" description="Helical" evidence="6">
    <location>
        <begin position="265"/>
        <end position="285"/>
    </location>
</feature>
<feature type="transmembrane region" description="Helical" evidence="6">
    <location>
        <begin position="230"/>
        <end position="253"/>
    </location>
</feature>
<comment type="subcellular location">
    <subcellularLocation>
        <location evidence="1">Cell membrane</location>
        <topology evidence="1">Multi-pass membrane protein</topology>
    </subcellularLocation>
</comment>